<dbReference type="Proteomes" id="UP000228380">
    <property type="component" value="Unplaced"/>
</dbReference>
<keyword evidence="4" id="KW-0804">Transcription</keyword>
<dbReference type="PRINTS" id="PR00404">
    <property type="entry name" value="MADSDOMAIN"/>
</dbReference>
<gene>
    <name evidence="9" type="primary">LOC103723240</name>
</gene>
<evidence type="ECO:0000256" key="4">
    <source>
        <dbReference type="ARBA" id="ARBA00023163"/>
    </source>
</evidence>
<proteinExistence type="predicted"/>
<keyword evidence="5" id="KW-0539">Nucleus</keyword>
<reference evidence="9" key="1">
    <citation type="submission" date="2025-08" db="UniProtKB">
        <authorList>
            <consortium name="RefSeq"/>
        </authorList>
    </citation>
    <scope>IDENTIFICATION</scope>
    <source>
        <tissue evidence="9">Young leaves</tissue>
    </source>
</reference>
<keyword evidence="6" id="KW-0175">Coiled coil</keyword>
<dbReference type="CDD" id="cd00266">
    <property type="entry name" value="MADS_SRF_like"/>
    <property type="match status" value="1"/>
</dbReference>
<evidence type="ECO:0000313" key="8">
    <source>
        <dbReference type="Proteomes" id="UP000228380"/>
    </source>
</evidence>
<dbReference type="KEGG" id="pda:103723240"/>
<evidence type="ECO:0000256" key="2">
    <source>
        <dbReference type="ARBA" id="ARBA00023015"/>
    </source>
</evidence>
<evidence type="ECO:0000256" key="3">
    <source>
        <dbReference type="ARBA" id="ARBA00023125"/>
    </source>
</evidence>
<evidence type="ECO:0000259" key="7">
    <source>
        <dbReference type="PROSITE" id="PS50066"/>
    </source>
</evidence>
<comment type="subcellular location">
    <subcellularLocation>
        <location evidence="1">Nucleus</location>
    </subcellularLocation>
</comment>
<dbReference type="PROSITE" id="PS50066">
    <property type="entry name" value="MADS_BOX_2"/>
    <property type="match status" value="1"/>
</dbReference>
<keyword evidence="3" id="KW-0238">DNA-binding</keyword>
<organism evidence="8 9">
    <name type="scientific">Phoenix dactylifera</name>
    <name type="common">Date palm</name>
    <dbReference type="NCBI Taxonomy" id="42345"/>
    <lineage>
        <taxon>Eukaryota</taxon>
        <taxon>Viridiplantae</taxon>
        <taxon>Streptophyta</taxon>
        <taxon>Embryophyta</taxon>
        <taxon>Tracheophyta</taxon>
        <taxon>Spermatophyta</taxon>
        <taxon>Magnoliopsida</taxon>
        <taxon>Liliopsida</taxon>
        <taxon>Arecaceae</taxon>
        <taxon>Coryphoideae</taxon>
        <taxon>Phoeniceae</taxon>
        <taxon>Phoenix</taxon>
    </lineage>
</organism>
<dbReference type="RefSeq" id="XP_008812317.1">
    <property type="nucleotide sequence ID" value="XM_008814095.2"/>
</dbReference>
<dbReference type="Pfam" id="PF00319">
    <property type="entry name" value="SRF-TF"/>
    <property type="match status" value="1"/>
</dbReference>
<feature type="coiled-coil region" evidence="6">
    <location>
        <begin position="94"/>
        <end position="121"/>
    </location>
</feature>
<dbReference type="InterPro" id="IPR002100">
    <property type="entry name" value="TF_MADSbox"/>
</dbReference>
<keyword evidence="2" id="KW-0805">Transcription regulation</keyword>
<protein>
    <submittedName>
        <fullName evidence="9">Agamous-like MADS-box protein AGL80</fullName>
    </submittedName>
</protein>
<dbReference type="InterPro" id="IPR033897">
    <property type="entry name" value="SRF-like_MADS-box"/>
</dbReference>
<feature type="domain" description="MADS-box" evidence="7">
    <location>
        <begin position="1"/>
        <end position="49"/>
    </location>
</feature>
<dbReference type="GO" id="GO:0046983">
    <property type="term" value="F:protein dimerization activity"/>
    <property type="evidence" value="ECO:0007669"/>
    <property type="project" value="InterPro"/>
</dbReference>
<dbReference type="SMART" id="SM00432">
    <property type="entry name" value="MADS"/>
    <property type="match status" value="1"/>
</dbReference>
<evidence type="ECO:0000256" key="6">
    <source>
        <dbReference type="SAM" id="Coils"/>
    </source>
</evidence>
<evidence type="ECO:0000313" key="9">
    <source>
        <dbReference type="RefSeq" id="XP_008812317.1"/>
    </source>
</evidence>
<dbReference type="AlphaFoldDB" id="A0A8B7D3X7"/>
<keyword evidence="8" id="KW-1185">Reference proteome</keyword>
<accession>A0A8B7D3X7</accession>
<evidence type="ECO:0000256" key="1">
    <source>
        <dbReference type="ARBA" id="ARBA00004123"/>
    </source>
</evidence>
<dbReference type="PANTHER" id="PTHR11945:SF387">
    <property type="entry name" value="AGAMOUS-LIKE MADS-BOX PROTEIN AGL80"/>
    <property type="match status" value="1"/>
</dbReference>
<name>A0A8B7D3X7_PHODC</name>
<sequence length="239" mass="27347">MARKKVNLAWIANDSHRRATLKKRRKGLVKKVSELSTLCDVKACLVVYSPHEPLPVMWPSVPEATQVVARFRSMPEMEQSKKMMDQEGFLLQRVTKLQDQLRRQERENRELETTMLMYEGLAGRSLHNAGMQDVTSLAWMVEMKMKMVHERIEMLRAQRVEASSQVVPAAAAPPVEGPVPVMKEKTPMEAAMEALERPSWFMDVMNPNDSMIYGGGAGMMQPYIDHTNPWLDPCYLPFK</sequence>
<dbReference type="GO" id="GO:0045944">
    <property type="term" value="P:positive regulation of transcription by RNA polymerase II"/>
    <property type="evidence" value="ECO:0007669"/>
    <property type="project" value="InterPro"/>
</dbReference>
<dbReference type="FunFam" id="3.40.1810.10:FF:000024">
    <property type="entry name" value="Agamous-like MADS-box protein AGL80"/>
    <property type="match status" value="1"/>
</dbReference>
<evidence type="ECO:0000256" key="5">
    <source>
        <dbReference type="ARBA" id="ARBA00023242"/>
    </source>
</evidence>
<dbReference type="GO" id="GO:0000978">
    <property type="term" value="F:RNA polymerase II cis-regulatory region sequence-specific DNA binding"/>
    <property type="evidence" value="ECO:0007669"/>
    <property type="project" value="TreeGrafter"/>
</dbReference>
<dbReference type="InterPro" id="IPR036879">
    <property type="entry name" value="TF_MADSbox_sf"/>
</dbReference>
<dbReference type="OrthoDB" id="762064at2759"/>
<dbReference type="GeneID" id="103723240"/>
<dbReference type="GO" id="GO:0005634">
    <property type="term" value="C:nucleus"/>
    <property type="evidence" value="ECO:0007669"/>
    <property type="project" value="UniProtKB-SubCell"/>
</dbReference>
<dbReference type="Gene3D" id="3.40.1810.10">
    <property type="entry name" value="Transcription factor, MADS-box"/>
    <property type="match status" value="1"/>
</dbReference>
<dbReference type="GO" id="GO:0000981">
    <property type="term" value="F:DNA-binding transcription factor activity, RNA polymerase II-specific"/>
    <property type="evidence" value="ECO:0007669"/>
    <property type="project" value="InterPro"/>
</dbReference>
<dbReference type="SUPFAM" id="SSF55455">
    <property type="entry name" value="SRF-like"/>
    <property type="match status" value="1"/>
</dbReference>
<dbReference type="PANTHER" id="PTHR11945">
    <property type="entry name" value="MADS BOX PROTEIN"/>
    <property type="match status" value="1"/>
</dbReference>